<dbReference type="InterPro" id="IPR050923">
    <property type="entry name" value="Cell_Proc_Reg/RNA_Proc"/>
</dbReference>
<feature type="compositionally biased region" description="Pro residues" evidence="2">
    <location>
        <begin position="167"/>
        <end position="177"/>
    </location>
</feature>
<dbReference type="SUPFAM" id="SSF49879">
    <property type="entry name" value="SMAD/FHA domain"/>
    <property type="match status" value="1"/>
</dbReference>
<feature type="compositionally biased region" description="Low complexity" evidence="2">
    <location>
        <begin position="358"/>
        <end position="378"/>
    </location>
</feature>
<feature type="compositionally biased region" description="Pro residues" evidence="2">
    <location>
        <begin position="33"/>
        <end position="43"/>
    </location>
</feature>
<feature type="compositionally biased region" description="Low complexity" evidence="2">
    <location>
        <begin position="178"/>
        <end position="196"/>
    </location>
</feature>
<evidence type="ECO:0000256" key="2">
    <source>
        <dbReference type="SAM" id="MobiDB-lite"/>
    </source>
</evidence>
<feature type="domain" description="FHA" evidence="3">
    <location>
        <begin position="429"/>
        <end position="488"/>
    </location>
</feature>
<feature type="compositionally biased region" description="Pro residues" evidence="2">
    <location>
        <begin position="285"/>
        <end position="299"/>
    </location>
</feature>
<evidence type="ECO:0000313" key="5">
    <source>
        <dbReference type="Proteomes" id="UP000595046"/>
    </source>
</evidence>
<accession>A0A7T1WVC0</accession>
<feature type="compositionally biased region" description="Pro residues" evidence="2">
    <location>
        <begin position="89"/>
        <end position="105"/>
    </location>
</feature>
<dbReference type="KEGG" id="sbat:G4Z16_23195"/>
<dbReference type="SMART" id="SM00240">
    <property type="entry name" value="FHA"/>
    <property type="match status" value="1"/>
</dbReference>
<evidence type="ECO:0000259" key="3">
    <source>
        <dbReference type="PROSITE" id="PS50006"/>
    </source>
</evidence>
<evidence type="ECO:0000313" key="4">
    <source>
        <dbReference type="EMBL" id="QPP08830.1"/>
    </source>
</evidence>
<dbReference type="Pfam" id="PF00498">
    <property type="entry name" value="FHA"/>
    <property type="match status" value="1"/>
</dbReference>
<keyword evidence="1" id="KW-0597">Phosphoprotein</keyword>
<organism evidence="4 5">
    <name type="scientific">Streptomyces bathyalis</name>
    <dbReference type="NCBI Taxonomy" id="2710756"/>
    <lineage>
        <taxon>Bacteria</taxon>
        <taxon>Bacillati</taxon>
        <taxon>Actinomycetota</taxon>
        <taxon>Actinomycetes</taxon>
        <taxon>Kitasatosporales</taxon>
        <taxon>Streptomycetaceae</taxon>
        <taxon>Streptomyces</taxon>
    </lineage>
</organism>
<feature type="compositionally biased region" description="Pro residues" evidence="2">
    <location>
        <begin position="308"/>
        <end position="324"/>
    </location>
</feature>
<dbReference type="EMBL" id="CP048882">
    <property type="protein sequence ID" value="QPP08830.1"/>
    <property type="molecule type" value="Genomic_DNA"/>
</dbReference>
<feature type="compositionally biased region" description="Pro residues" evidence="2">
    <location>
        <begin position="257"/>
        <end position="273"/>
    </location>
</feature>
<dbReference type="AlphaFoldDB" id="A0A7T1WVC0"/>
<dbReference type="Proteomes" id="UP000595046">
    <property type="component" value="Chromosome"/>
</dbReference>
<gene>
    <name evidence="4" type="ORF">G4Z16_23195</name>
</gene>
<feature type="compositionally biased region" description="Pro residues" evidence="2">
    <location>
        <begin position="197"/>
        <end position="206"/>
    </location>
</feature>
<feature type="region of interest" description="Disordered" evidence="2">
    <location>
        <begin position="24"/>
        <end position="389"/>
    </location>
</feature>
<feature type="compositionally biased region" description="Low complexity" evidence="2">
    <location>
        <begin position="50"/>
        <end position="59"/>
    </location>
</feature>
<evidence type="ECO:0000256" key="1">
    <source>
        <dbReference type="ARBA" id="ARBA00022553"/>
    </source>
</evidence>
<feature type="compositionally biased region" description="Gly residues" evidence="2">
    <location>
        <begin position="242"/>
        <end position="256"/>
    </location>
</feature>
<feature type="compositionally biased region" description="Pro residues" evidence="2">
    <location>
        <begin position="65"/>
        <end position="74"/>
    </location>
</feature>
<sequence length="517" mass="51887">MPTCPNGHQSAADDWCEVCGHRMAESTSAPAGAVPPSPSPPVPGGGYGYPGPSAAPGGQSAPGGGPVPPGPPPQGYGYPGPQTGGPGGPGGPAPGGPAPAGPGGPAPQAQSETCPQCGKPREGQAPFCDNCRYNFLTNSPMTYVPADQSPQPNAFSRPGVQNDPGPQGQPGPPPHPPGALGQQGPPQQPPGALGQQGPPPPPPFPGAPSQGQQQQYDFDGSNRPSEVNRPAEPLTPDQPPQGFGGYPGQGQGQGPGPGGPGPGGPGPGGPGPGGPGQSQGQGAPMAPPAPGGPQQPSPPSGDWAISPPVAPPQEQQPPGPPPFQGPGQGQDFGQGQPPGPPPFQGQDHGQGQPPGPPQQHQFQQQPGAGLHDQGQQMQPPGPSGSWVAVIAPDREYFAAMLDRSGPEASNLNLPAYSPEQQLPLSGNQITIGRRRHSTGEAPDIDLARTPEDPGVSHQHAVLVQQPDGSWSVVDQDSTNGTTINGAEDPIQPFVPVPLKSGDRVHVGAWTTITLHLT</sequence>
<dbReference type="InterPro" id="IPR008984">
    <property type="entry name" value="SMAD_FHA_dom_sf"/>
</dbReference>
<dbReference type="PANTHER" id="PTHR23308">
    <property type="entry name" value="NUCLEAR INHIBITOR OF PROTEIN PHOSPHATASE-1"/>
    <property type="match status" value="1"/>
</dbReference>
<protein>
    <submittedName>
        <fullName evidence="4">FHA domain-containing protein</fullName>
    </submittedName>
</protein>
<dbReference type="InterPro" id="IPR000253">
    <property type="entry name" value="FHA_dom"/>
</dbReference>
<keyword evidence="5" id="KW-1185">Reference proteome</keyword>
<proteinExistence type="predicted"/>
<reference evidence="5" key="1">
    <citation type="submission" date="2020-02" db="EMBL/GenBank/DDBJ databases">
        <title>Streptomyces sp. ASO4wet.</title>
        <authorList>
            <person name="Risdian C."/>
            <person name="Landwehr W."/>
            <person name="Schupp P."/>
            <person name="Wink J."/>
        </authorList>
    </citation>
    <scope>NUCLEOTIDE SEQUENCE [LARGE SCALE GENOMIC DNA]</scope>
    <source>
        <strain evidence="5">ASO4wet</strain>
    </source>
</reference>
<dbReference type="Gene3D" id="2.60.200.20">
    <property type="match status" value="1"/>
</dbReference>
<dbReference type="CDD" id="cd00060">
    <property type="entry name" value="FHA"/>
    <property type="match status" value="1"/>
</dbReference>
<dbReference type="PROSITE" id="PS50006">
    <property type="entry name" value="FHA_DOMAIN"/>
    <property type="match status" value="1"/>
</dbReference>
<name>A0A7T1WVC0_9ACTN</name>